<evidence type="ECO:0000259" key="3">
    <source>
        <dbReference type="Pfam" id="PF14258"/>
    </source>
</evidence>
<accession>A0A161IGX8</accession>
<dbReference type="InterPro" id="IPR025646">
    <property type="entry name" value="DUF4350"/>
</dbReference>
<evidence type="ECO:0000313" key="5">
    <source>
        <dbReference type="Proteomes" id="UP000076794"/>
    </source>
</evidence>
<feature type="domain" description="DUF4350" evidence="3">
    <location>
        <begin position="63"/>
        <end position="235"/>
    </location>
</feature>
<name>A0A161IGX8_9MICO</name>
<gene>
    <name evidence="4" type="ORF">I598_3368</name>
</gene>
<dbReference type="EMBL" id="CP014209">
    <property type="protein sequence ID" value="ANC32877.1"/>
    <property type="molecule type" value="Genomic_DNA"/>
</dbReference>
<reference evidence="4 5" key="1">
    <citation type="submission" date="2016-01" db="EMBL/GenBank/DDBJ databases">
        <title>Complete genome sequence of a soil Actinobacterium, Isoptericola dokdonensis DS-3.</title>
        <authorList>
            <person name="Kwon S.-K."/>
            <person name="Kim J.F."/>
        </authorList>
    </citation>
    <scope>NUCLEOTIDE SEQUENCE [LARGE SCALE GENOMIC DNA]</scope>
    <source>
        <strain evidence="4 5">DS-3</strain>
    </source>
</reference>
<keyword evidence="2" id="KW-0472">Membrane</keyword>
<feature type="region of interest" description="Disordered" evidence="1">
    <location>
        <begin position="1"/>
        <end position="27"/>
    </location>
</feature>
<dbReference type="RefSeq" id="WP_068204330.1">
    <property type="nucleotide sequence ID" value="NZ_CP014209.1"/>
</dbReference>
<organism evidence="4 5">
    <name type="scientific">Isoptericola dokdonensis DS-3</name>
    <dbReference type="NCBI Taxonomy" id="1300344"/>
    <lineage>
        <taxon>Bacteria</taxon>
        <taxon>Bacillati</taxon>
        <taxon>Actinomycetota</taxon>
        <taxon>Actinomycetes</taxon>
        <taxon>Micrococcales</taxon>
        <taxon>Promicromonosporaceae</taxon>
        <taxon>Isoptericola</taxon>
    </lineage>
</organism>
<keyword evidence="5" id="KW-1185">Reference proteome</keyword>
<protein>
    <recommendedName>
        <fullName evidence="3">DUF4350 domain-containing protein</fullName>
    </recommendedName>
</protein>
<proteinExistence type="predicted"/>
<dbReference type="PATRIC" id="fig|1300344.3.peg.3391"/>
<keyword evidence="2" id="KW-1133">Transmembrane helix</keyword>
<dbReference type="KEGG" id="ido:I598_3368"/>
<feature type="transmembrane region" description="Helical" evidence="2">
    <location>
        <begin position="32"/>
        <end position="51"/>
    </location>
</feature>
<keyword evidence="2" id="KW-0812">Transmembrane</keyword>
<dbReference type="Proteomes" id="UP000076794">
    <property type="component" value="Chromosome"/>
</dbReference>
<dbReference type="STRING" id="1300344.I598_3368"/>
<evidence type="ECO:0000313" key="4">
    <source>
        <dbReference type="EMBL" id="ANC32877.1"/>
    </source>
</evidence>
<evidence type="ECO:0000256" key="1">
    <source>
        <dbReference type="SAM" id="MobiDB-lite"/>
    </source>
</evidence>
<dbReference type="AlphaFoldDB" id="A0A161IGX8"/>
<dbReference type="Pfam" id="PF14258">
    <property type="entry name" value="DUF4350"/>
    <property type="match status" value="1"/>
</dbReference>
<evidence type="ECO:0000256" key="2">
    <source>
        <dbReference type="SAM" id="Phobius"/>
    </source>
</evidence>
<sequence length="405" mass="41855">MSAPAVPTRTWTSTPQDRVPDAERASRRRRSVGWFTVGLVALALTVLVLAVSRPPGSSIPFDPDNDGPEGGRALAQVLGDQGVEVEHVTTVADAVEAAGPGSTLLVAPAPLMVTEQAEALATVGADVVLAGPGRDLADALTGGAVLPDAWGTAPTTLEPACDLPAAVAAGTVRLETGLVASAPGVTTCWTDDDGAAALAALTVDGREVTVVHDPSLLRNDSVLVEGAGTLALHLLGAHDRLVWLVQDPTDLSAIDDPAEPGQVEPEAGDVVPRWLAAVLGWAALVAVVAAVWRGRRLGPLVAEDLPVVVPAAESTRGRARLYRRARARGHGGAALRASTADQIARRLGVPRSADRTTFVDAVARATGHDPLEVDALLYGPPPADDAELVELARRLDILESEVHRS</sequence>
<dbReference type="OrthoDB" id="5241668at2"/>